<evidence type="ECO:0000313" key="5">
    <source>
        <dbReference type="EMBL" id="API59824.1"/>
    </source>
</evidence>
<sequence length="270" mass="29313">MSILNQVRTHFVHQSLVVDNEVWSFTQTKEEGFPLVLLPGAQGTGDIYFNQLLAIGQDIRVIAVTYPEVSDCQALANGFRSFLDRLGISRAVFSGSSFGALWLQFFAARFPDYVAGALLANAFIDSQSKQALFDHMLSMSGPDVVVAVNRGAQAAAGKSAEHARLAEIIGELVGPVQSGEGLQSRLRGVRFSSPAPVIDLPGERIALVECDDDPLIDPPMQDEMATRYGSSARHRISGGEHYPAVLKPDRYNAILRDFHATLAAVETARK</sequence>
<dbReference type="InterPro" id="IPR026151">
    <property type="entry name" value="Maspardin"/>
</dbReference>
<dbReference type="KEGG" id="sphj:BSL82_11265"/>
<dbReference type="SUPFAM" id="SSF53474">
    <property type="entry name" value="alpha/beta-Hydrolases"/>
    <property type="match status" value="1"/>
</dbReference>
<proteinExistence type="predicted"/>
<dbReference type="OrthoDB" id="9804723at2"/>
<evidence type="ECO:0000256" key="1">
    <source>
        <dbReference type="ARBA" id="ARBA00004496"/>
    </source>
</evidence>
<dbReference type="STRING" id="1921510.BSL82_11265"/>
<evidence type="ECO:0000259" key="4">
    <source>
        <dbReference type="Pfam" id="PF12697"/>
    </source>
</evidence>
<comment type="subcellular location">
    <subcellularLocation>
        <location evidence="1">Cytoplasm</location>
    </subcellularLocation>
</comment>
<dbReference type="Gene3D" id="3.40.50.1820">
    <property type="entry name" value="alpha/beta hydrolase"/>
    <property type="match status" value="1"/>
</dbReference>
<protein>
    <recommendedName>
        <fullName evidence="2">Maspardin</fullName>
    </recommendedName>
</protein>
<dbReference type="Proteomes" id="UP000182063">
    <property type="component" value="Chromosome"/>
</dbReference>
<feature type="domain" description="AB hydrolase-1" evidence="4">
    <location>
        <begin position="35"/>
        <end position="253"/>
    </location>
</feature>
<dbReference type="RefSeq" id="WP_072597614.1">
    <property type="nucleotide sequence ID" value="NZ_CP018221.1"/>
</dbReference>
<accession>A0A1L3ZVZ7</accession>
<dbReference type="InterPro" id="IPR029058">
    <property type="entry name" value="AB_hydrolase_fold"/>
</dbReference>
<dbReference type="PANTHER" id="PTHR15913:SF0">
    <property type="entry name" value="MASPARDIN"/>
    <property type="match status" value="1"/>
</dbReference>
<evidence type="ECO:0000256" key="2">
    <source>
        <dbReference type="ARBA" id="ARBA00020148"/>
    </source>
</evidence>
<evidence type="ECO:0000256" key="3">
    <source>
        <dbReference type="ARBA" id="ARBA00022490"/>
    </source>
</evidence>
<dbReference type="AlphaFoldDB" id="A0A1L3ZVZ7"/>
<name>A0A1L3ZVZ7_9SPHN</name>
<organism evidence="5 6">
    <name type="scientific">Tardibacter chloracetimidivorans</name>
    <dbReference type="NCBI Taxonomy" id="1921510"/>
    <lineage>
        <taxon>Bacteria</taxon>
        <taxon>Pseudomonadati</taxon>
        <taxon>Pseudomonadota</taxon>
        <taxon>Alphaproteobacteria</taxon>
        <taxon>Sphingomonadales</taxon>
        <taxon>Sphingomonadaceae</taxon>
        <taxon>Tardibacter</taxon>
    </lineage>
</organism>
<dbReference type="EMBL" id="CP018221">
    <property type="protein sequence ID" value="API59824.1"/>
    <property type="molecule type" value="Genomic_DNA"/>
</dbReference>
<gene>
    <name evidence="5" type="ORF">BSL82_11265</name>
</gene>
<dbReference type="Pfam" id="PF12697">
    <property type="entry name" value="Abhydrolase_6"/>
    <property type="match status" value="1"/>
</dbReference>
<dbReference type="InterPro" id="IPR000073">
    <property type="entry name" value="AB_hydrolase_1"/>
</dbReference>
<evidence type="ECO:0000313" key="6">
    <source>
        <dbReference type="Proteomes" id="UP000182063"/>
    </source>
</evidence>
<dbReference type="GO" id="GO:0005737">
    <property type="term" value="C:cytoplasm"/>
    <property type="evidence" value="ECO:0007669"/>
    <property type="project" value="UniProtKB-SubCell"/>
</dbReference>
<keyword evidence="3" id="KW-0963">Cytoplasm</keyword>
<dbReference type="PANTHER" id="PTHR15913">
    <property type="entry name" value="ACID CLUSTER PROTEIN 33"/>
    <property type="match status" value="1"/>
</dbReference>
<keyword evidence="6" id="KW-1185">Reference proteome</keyword>
<reference evidence="6" key="1">
    <citation type="submission" date="2016-11" db="EMBL/GenBank/DDBJ databases">
        <title>Complete Genome Sequence of alachlor-degrading Sphingomonas sp. strain JJ-A5.</title>
        <authorList>
            <person name="Lee H."/>
            <person name="Ka J.-O."/>
        </authorList>
    </citation>
    <scope>NUCLEOTIDE SEQUENCE [LARGE SCALE GENOMIC DNA]</scope>
    <source>
        <strain evidence="6">JJ-A5</strain>
    </source>
</reference>